<evidence type="ECO:0000256" key="1">
    <source>
        <dbReference type="SAM" id="MobiDB-lite"/>
    </source>
</evidence>
<feature type="chain" id="PRO_5042932637" evidence="2">
    <location>
        <begin position="22"/>
        <end position="235"/>
    </location>
</feature>
<keyword evidence="4" id="KW-1185">Reference proteome</keyword>
<dbReference type="AlphaFoldDB" id="A0AAQ3KGC8"/>
<dbReference type="Proteomes" id="UP001327560">
    <property type="component" value="Chromosome 5"/>
</dbReference>
<accession>A0AAQ3KGC8</accession>
<proteinExistence type="predicted"/>
<keyword evidence="2" id="KW-0732">Signal</keyword>
<protein>
    <submittedName>
        <fullName evidence="3">Uncharacterized protein</fullName>
    </submittedName>
</protein>
<feature type="region of interest" description="Disordered" evidence="1">
    <location>
        <begin position="174"/>
        <end position="206"/>
    </location>
</feature>
<feature type="compositionally biased region" description="Acidic residues" evidence="1">
    <location>
        <begin position="194"/>
        <end position="206"/>
    </location>
</feature>
<evidence type="ECO:0000256" key="2">
    <source>
        <dbReference type="SAM" id="SignalP"/>
    </source>
</evidence>
<gene>
    <name evidence="3" type="ORF">Cni_G17036</name>
</gene>
<evidence type="ECO:0000313" key="4">
    <source>
        <dbReference type="Proteomes" id="UP001327560"/>
    </source>
</evidence>
<feature type="signal peptide" evidence="2">
    <location>
        <begin position="1"/>
        <end position="21"/>
    </location>
</feature>
<feature type="region of interest" description="Disordered" evidence="1">
    <location>
        <begin position="50"/>
        <end position="79"/>
    </location>
</feature>
<dbReference type="EMBL" id="CP136894">
    <property type="protein sequence ID" value="WOL08283.1"/>
    <property type="molecule type" value="Genomic_DNA"/>
</dbReference>
<sequence>MASIKLAVVLSVFSLLFIAHAARLSSAADDFVHDAPEVVNPTILVSPVENKTPEVSLSNTDSADESAGTNAHDEREDANPTLLVSSVENKETTESSEVSVPALDVDRSLRRPFHSHRHCSHGHGHHHGRRFHGGKVVVPYGDDMMIPEPKDQQTAAEVEMPEKVKHWTAEWKEAAAEGRWRRKRKEHKKNKTEEDSDSDSDDEEEEAMKIAKKKLKMRRRKEKRGWLKWFQALWD</sequence>
<reference evidence="3 4" key="1">
    <citation type="submission" date="2023-10" db="EMBL/GenBank/DDBJ databases">
        <title>Chromosome-scale genome assembly provides insights into flower coloration mechanisms of Canna indica.</title>
        <authorList>
            <person name="Li C."/>
        </authorList>
    </citation>
    <scope>NUCLEOTIDE SEQUENCE [LARGE SCALE GENOMIC DNA]</scope>
    <source>
        <tissue evidence="3">Flower</tissue>
    </source>
</reference>
<organism evidence="3 4">
    <name type="scientific">Canna indica</name>
    <name type="common">Indian-shot</name>
    <dbReference type="NCBI Taxonomy" id="4628"/>
    <lineage>
        <taxon>Eukaryota</taxon>
        <taxon>Viridiplantae</taxon>
        <taxon>Streptophyta</taxon>
        <taxon>Embryophyta</taxon>
        <taxon>Tracheophyta</taxon>
        <taxon>Spermatophyta</taxon>
        <taxon>Magnoliopsida</taxon>
        <taxon>Liliopsida</taxon>
        <taxon>Zingiberales</taxon>
        <taxon>Cannaceae</taxon>
        <taxon>Canna</taxon>
    </lineage>
</organism>
<feature type="compositionally biased region" description="Basic residues" evidence="1">
    <location>
        <begin position="180"/>
        <end position="190"/>
    </location>
</feature>
<evidence type="ECO:0000313" key="3">
    <source>
        <dbReference type="EMBL" id="WOL08283.1"/>
    </source>
</evidence>
<name>A0AAQ3KGC8_9LILI</name>